<gene>
    <name evidence="1" type="ORF">AGLY_008445</name>
</gene>
<comment type="caution">
    <text evidence="1">The sequence shown here is derived from an EMBL/GenBank/DDBJ whole genome shotgun (WGS) entry which is preliminary data.</text>
</comment>
<proteinExistence type="predicted"/>
<dbReference type="EMBL" id="VYZN01000028">
    <property type="protein sequence ID" value="KAE9534355.1"/>
    <property type="molecule type" value="Genomic_DNA"/>
</dbReference>
<sequence>MSLYPNKSNPMARFGNKNAFAVIINFLRHRIDQIRPEVGLFVDNLVMLTNGYNKKSTNKSSLPINTKLRIGLFHIPNGVMNILILQRCLNFQTIMTCFKQILVKGKYSVNHSPIMINYCSIIFLYKNLWTVLINMNEICLRGSLFVHSDEYMVNVINVIELLQETQKSFYMCEINTLFIQVDRVVSPPHSIYIIQYRITVLLQYKMSVIGDRAVLRGGEQGPGPGPRAFCLNFGPRVRKKNCKIDVKQFSYKYQT</sequence>
<protein>
    <submittedName>
        <fullName evidence="1">Uncharacterized protein</fullName>
    </submittedName>
</protein>
<evidence type="ECO:0000313" key="2">
    <source>
        <dbReference type="Proteomes" id="UP000475862"/>
    </source>
</evidence>
<dbReference type="Proteomes" id="UP000475862">
    <property type="component" value="Unassembled WGS sequence"/>
</dbReference>
<dbReference type="AlphaFoldDB" id="A0A6G0TK22"/>
<keyword evidence="2" id="KW-1185">Reference proteome</keyword>
<evidence type="ECO:0000313" key="1">
    <source>
        <dbReference type="EMBL" id="KAE9534355.1"/>
    </source>
</evidence>
<organism evidence="1 2">
    <name type="scientific">Aphis glycines</name>
    <name type="common">Soybean aphid</name>
    <dbReference type="NCBI Taxonomy" id="307491"/>
    <lineage>
        <taxon>Eukaryota</taxon>
        <taxon>Metazoa</taxon>
        <taxon>Ecdysozoa</taxon>
        <taxon>Arthropoda</taxon>
        <taxon>Hexapoda</taxon>
        <taxon>Insecta</taxon>
        <taxon>Pterygota</taxon>
        <taxon>Neoptera</taxon>
        <taxon>Paraneoptera</taxon>
        <taxon>Hemiptera</taxon>
        <taxon>Sternorrhyncha</taxon>
        <taxon>Aphidomorpha</taxon>
        <taxon>Aphidoidea</taxon>
        <taxon>Aphididae</taxon>
        <taxon>Aphidini</taxon>
        <taxon>Aphis</taxon>
        <taxon>Aphis</taxon>
    </lineage>
</organism>
<accession>A0A6G0TK22</accession>
<name>A0A6G0TK22_APHGL</name>
<reference evidence="1 2" key="1">
    <citation type="submission" date="2019-08" db="EMBL/GenBank/DDBJ databases">
        <title>The genome of the soybean aphid Biotype 1, its phylome, world population structure and adaptation to the North American continent.</title>
        <authorList>
            <person name="Giordano R."/>
            <person name="Donthu R.K."/>
            <person name="Hernandez A.G."/>
            <person name="Wright C.L."/>
            <person name="Zimin A.V."/>
        </authorList>
    </citation>
    <scope>NUCLEOTIDE SEQUENCE [LARGE SCALE GENOMIC DNA]</scope>
    <source>
        <tissue evidence="1">Whole aphids</tissue>
    </source>
</reference>